<feature type="chain" id="PRO_5042334764" evidence="1">
    <location>
        <begin position="17"/>
        <end position="184"/>
    </location>
</feature>
<sequence>MKLLALLLPFLPFALSLSTIYWPISNPTLTNPWVIGQKNLVAWKTGGGTGIESFDIQLHNSNRTIMVGFLPIALRVPMEKLPGKKYYGGEIEVDLVEGLPTGDGFFLIFMNTYHGEVYAKSPKFSIYSTKPDNYTDPDLPTATVTATLTTVPNPTQQWAMTLNGIDPDATASAKNIAGNAGSGT</sequence>
<dbReference type="GeneID" id="30210618"/>
<dbReference type="OrthoDB" id="2581067at2759"/>
<reference evidence="3" key="2">
    <citation type="submission" date="2013-07" db="EMBL/GenBank/DDBJ databases">
        <authorList>
            <consortium name="The Broad Institute Genome Sequencing Platform"/>
            <person name="Cuomo C."/>
            <person name="Litvintseva A."/>
            <person name="Chen Y."/>
            <person name="Heitman J."/>
            <person name="Sun S."/>
            <person name="Springer D."/>
            <person name="Dromer F."/>
            <person name="Young S.K."/>
            <person name="Zeng Q."/>
            <person name="Gargeya S."/>
            <person name="Fitzgerald M."/>
            <person name="Abouelleil A."/>
            <person name="Alvarado L."/>
            <person name="Berlin A.M."/>
            <person name="Chapman S.B."/>
            <person name="Dewar J."/>
            <person name="Goldberg J."/>
            <person name="Griggs A."/>
            <person name="Gujja S."/>
            <person name="Hansen M."/>
            <person name="Howarth C."/>
            <person name="Imamovic A."/>
            <person name="Larimer J."/>
            <person name="McCowan C."/>
            <person name="Murphy C."/>
            <person name="Pearson M."/>
            <person name="Priest M."/>
            <person name="Roberts A."/>
            <person name="Saif S."/>
            <person name="Shea T."/>
            <person name="Sykes S."/>
            <person name="Wortman J."/>
            <person name="Nusbaum C."/>
            <person name="Birren B."/>
        </authorList>
    </citation>
    <scope>NUCLEOTIDE SEQUENCE</scope>
    <source>
        <strain evidence="3">CBS 10118</strain>
    </source>
</reference>
<keyword evidence="1" id="KW-0732">Signal</keyword>
<dbReference type="Proteomes" id="UP000092730">
    <property type="component" value="Chromosome 5"/>
</dbReference>
<dbReference type="VEuPathDB" id="FungiDB:I302_06219"/>
<keyword evidence="4" id="KW-1185">Reference proteome</keyword>
<evidence type="ECO:0000256" key="1">
    <source>
        <dbReference type="SAM" id="SignalP"/>
    </source>
</evidence>
<accession>A0A1B9G175</accession>
<reference evidence="3" key="4">
    <citation type="submission" date="2024-02" db="EMBL/GenBank/DDBJ databases">
        <title>Comparative genomics of Cryptococcus and Kwoniella reveals pathogenesis evolution and contrasting modes of karyotype evolution via chromosome fusion or intercentromeric recombination.</title>
        <authorList>
            <person name="Coelho M.A."/>
            <person name="David-Palma M."/>
            <person name="Shea T."/>
            <person name="Bowers K."/>
            <person name="McGinley-Smith S."/>
            <person name="Mohammad A.W."/>
            <person name="Gnirke A."/>
            <person name="Yurkov A.M."/>
            <person name="Nowrousian M."/>
            <person name="Sun S."/>
            <person name="Cuomo C.A."/>
            <person name="Heitman J."/>
        </authorList>
    </citation>
    <scope>NUCLEOTIDE SEQUENCE</scope>
    <source>
        <strain evidence="3">CBS 10118</strain>
    </source>
</reference>
<evidence type="ECO:0000313" key="2">
    <source>
        <dbReference type="EMBL" id="OCF24758.1"/>
    </source>
</evidence>
<evidence type="ECO:0000313" key="3">
    <source>
        <dbReference type="EMBL" id="WVW84488.1"/>
    </source>
</evidence>
<dbReference type="AlphaFoldDB" id="A0A1B9G175"/>
<dbReference type="EMBL" id="KI894022">
    <property type="protein sequence ID" value="OCF24758.1"/>
    <property type="molecule type" value="Genomic_DNA"/>
</dbReference>
<name>A0A1B9G175_9TREE</name>
<reference evidence="2" key="3">
    <citation type="submission" date="2014-01" db="EMBL/GenBank/DDBJ databases">
        <title>Evolution of pathogenesis and genome organization in the Tremellales.</title>
        <authorList>
            <person name="Cuomo C."/>
            <person name="Litvintseva A."/>
            <person name="Heitman J."/>
            <person name="Chen Y."/>
            <person name="Sun S."/>
            <person name="Springer D."/>
            <person name="Dromer F."/>
            <person name="Young S."/>
            <person name="Zeng Q."/>
            <person name="Chapman S."/>
            <person name="Gujja S."/>
            <person name="Saif S."/>
            <person name="Birren B."/>
        </authorList>
    </citation>
    <scope>NUCLEOTIDE SEQUENCE</scope>
    <source>
        <strain evidence="2">CBS 10118</strain>
    </source>
</reference>
<feature type="signal peptide" evidence="1">
    <location>
        <begin position="1"/>
        <end position="16"/>
    </location>
</feature>
<dbReference type="EMBL" id="CP144545">
    <property type="protein sequence ID" value="WVW84488.1"/>
    <property type="molecule type" value="Genomic_DNA"/>
</dbReference>
<reference evidence="2" key="1">
    <citation type="submission" date="2013-07" db="EMBL/GenBank/DDBJ databases">
        <title>The Genome Sequence of Cryptococcus bestiolae CBS10118.</title>
        <authorList>
            <consortium name="The Broad Institute Genome Sequencing Platform"/>
            <person name="Cuomo C."/>
            <person name="Litvintseva A."/>
            <person name="Chen Y."/>
            <person name="Heitman J."/>
            <person name="Sun S."/>
            <person name="Springer D."/>
            <person name="Dromer F."/>
            <person name="Young S.K."/>
            <person name="Zeng Q."/>
            <person name="Gargeya S."/>
            <person name="Fitzgerald M."/>
            <person name="Abouelleil A."/>
            <person name="Alvarado L."/>
            <person name="Berlin A.M."/>
            <person name="Chapman S.B."/>
            <person name="Dewar J."/>
            <person name="Goldberg J."/>
            <person name="Griggs A."/>
            <person name="Gujja S."/>
            <person name="Hansen M."/>
            <person name="Howarth C."/>
            <person name="Imamovic A."/>
            <person name="Larimer J."/>
            <person name="McCowan C."/>
            <person name="Murphy C."/>
            <person name="Pearson M."/>
            <person name="Priest M."/>
            <person name="Roberts A."/>
            <person name="Saif S."/>
            <person name="Shea T."/>
            <person name="Sykes S."/>
            <person name="Wortman J."/>
            <person name="Nusbaum C."/>
            <person name="Birren B."/>
        </authorList>
    </citation>
    <scope>NUCLEOTIDE SEQUENCE [LARGE SCALE GENOMIC DNA]</scope>
    <source>
        <strain evidence="2">CBS 10118</strain>
    </source>
</reference>
<gene>
    <name evidence="2" type="ORF">I302_06219</name>
    <name evidence="3" type="ORF">I302_106522</name>
</gene>
<organism evidence="2">
    <name type="scientific">Kwoniella bestiolae CBS 10118</name>
    <dbReference type="NCBI Taxonomy" id="1296100"/>
    <lineage>
        <taxon>Eukaryota</taxon>
        <taxon>Fungi</taxon>
        <taxon>Dikarya</taxon>
        <taxon>Basidiomycota</taxon>
        <taxon>Agaricomycotina</taxon>
        <taxon>Tremellomycetes</taxon>
        <taxon>Tremellales</taxon>
        <taxon>Cryptococcaceae</taxon>
        <taxon>Kwoniella</taxon>
    </lineage>
</organism>
<proteinExistence type="predicted"/>
<protein>
    <submittedName>
        <fullName evidence="2">Uncharacterized protein</fullName>
    </submittedName>
</protein>
<dbReference type="KEGG" id="kbi:30210618"/>
<evidence type="ECO:0000313" key="4">
    <source>
        <dbReference type="Proteomes" id="UP000092730"/>
    </source>
</evidence>
<dbReference type="RefSeq" id="XP_019045828.1">
    <property type="nucleotide sequence ID" value="XM_019192831.1"/>
</dbReference>